<dbReference type="AlphaFoldDB" id="A0A2T6ZAM4"/>
<dbReference type="EMBL" id="NESQ01000529">
    <property type="protein sequence ID" value="PUU72474.1"/>
    <property type="molecule type" value="Genomic_DNA"/>
</dbReference>
<dbReference type="PANTHER" id="PTHR10982:SF21">
    <property type="entry name" value="FATTY ACID SYNTHASE SUBUNIT BETA"/>
    <property type="match status" value="1"/>
</dbReference>
<organism evidence="2 3">
    <name type="scientific">Tuber borchii</name>
    <name type="common">White truffle</name>
    <dbReference type="NCBI Taxonomy" id="42251"/>
    <lineage>
        <taxon>Eukaryota</taxon>
        <taxon>Fungi</taxon>
        <taxon>Dikarya</taxon>
        <taxon>Ascomycota</taxon>
        <taxon>Pezizomycotina</taxon>
        <taxon>Pezizomycetes</taxon>
        <taxon>Pezizales</taxon>
        <taxon>Tuberaceae</taxon>
        <taxon>Tuber</taxon>
    </lineage>
</organism>
<reference evidence="2 3" key="1">
    <citation type="submission" date="2017-04" db="EMBL/GenBank/DDBJ databases">
        <title>Draft genome sequence of Tuber borchii Vittad., a whitish edible truffle.</title>
        <authorList>
            <consortium name="DOE Joint Genome Institute"/>
            <person name="Murat C."/>
            <person name="Kuo A."/>
            <person name="Barry K.W."/>
            <person name="Clum A."/>
            <person name="Dockter R.B."/>
            <person name="Fauchery L."/>
            <person name="Iotti M."/>
            <person name="Kohler A."/>
            <person name="Labutti K."/>
            <person name="Lindquist E.A."/>
            <person name="Lipzen A."/>
            <person name="Ohm R.A."/>
            <person name="Wang M."/>
            <person name="Grigoriev I.V."/>
            <person name="Zambonelli A."/>
            <person name="Martin F.M."/>
        </authorList>
    </citation>
    <scope>NUCLEOTIDE SEQUENCE [LARGE SCALE GENOMIC DNA]</scope>
    <source>
        <strain evidence="2 3">Tbo3840</strain>
    </source>
</reference>
<dbReference type="GO" id="GO:0016740">
    <property type="term" value="F:transferase activity"/>
    <property type="evidence" value="ECO:0007669"/>
    <property type="project" value="UniProtKB-KW"/>
</dbReference>
<dbReference type="InterPro" id="IPR050830">
    <property type="entry name" value="Fungal_FAS"/>
</dbReference>
<keyword evidence="1" id="KW-0808">Transferase</keyword>
<dbReference type="Proteomes" id="UP000244722">
    <property type="component" value="Unassembled WGS sequence"/>
</dbReference>
<name>A0A2T6ZAM4_TUBBO</name>
<comment type="caution">
    <text evidence="2">The sequence shown here is derived from an EMBL/GenBank/DDBJ whole genome shotgun (WGS) entry which is preliminary data.</text>
</comment>
<gene>
    <name evidence="2" type="ORF">B9Z19DRAFT_1069737</name>
</gene>
<protein>
    <submittedName>
        <fullName evidence="2">Uncharacterized protein</fullName>
    </submittedName>
</protein>
<evidence type="ECO:0000313" key="2">
    <source>
        <dbReference type="EMBL" id="PUU72474.1"/>
    </source>
</evidence>
<accession>A0A2T6ZAM4</accession>
<keyword evidence="3" id="KW-1185">Reference proteome</keyword>
<evidence type="ECO:0000256" key="1">
    <source>
        <dbReference type="ARBA" id="ARBA00022679"/>
    </source>
</evidence>
<dbReference type="PANTHER" id="PTHR10982">
    <property type="entry name" value="MALONYL COA-ACYL CARRIER PROTEIN TRANSACYLASE"/>
    <property type="match status" value="1"/>
</dbReference>
<dbReference type="STRING" id="42251.A0A2T6ZAM4"/>
<evidence type="ECO:0000313" key="3">
    <source>
        <dbReference type="Proteomes" id="UP000244722"/>
    </source>
</evidence>
<sequence>MFTFLSYRHATSLLHFRRNPFAFTDTNIPFPIDSNIQSFGAMTTEQDTVSFVPPSDRSAYRNIFICNFHHRGTVLGGLRVAEAFSQSLTRFGGNNGETFIERLGRLSTHPWISAILVVWNVIIKAIFLQTIDGDLLKLVYHLSRFRMLPSVEPLMWLKPKPKLMLFPTLPPSFSLLPSFTPPLSLTPTVVESPAANSTTTIPVSPDSPGTDASRIRRAPKAQGQRVGFQLETREARKAICEIEGLDDKDLDTIYKGPASSAIMVQSEMGEPIYKSGSNAFGSQLDVKIAQMGLLSDCCRMDSMTYDGKIENKEAYCSDNKPKISPEPPPLSPSSAGMKGRVDAFQPTNRLCPSKKSYNLNAPSTNAKHSIVNLLRELVCRQTKLAISSWSPFISIIEKLIIWASSTSMKILPGPEIDPLTGMAQLVPAGFLCRHPYCGNHPTFDVADAMWRMRRALELDLAMSKECGVDAVFQYWHDKNIYFKRVL</sequence>
<proteinExistence type="predicted"/>